<dbReference type="InterPro" id="IPR018484">
    <property type="entry name" value="FGGY_N"/>
</dbReference>
<dbReference type="SUPFAM" id="SSF53067">
    <property type="entry name" value="Actin-like ATPase domain"/>
    <property type="match status" value="1"/>
</dbReference>
<evidence type="ECO:0000259" key="4">
    <source>
        <dbReference type="Pfam" id="PF00370"/>
    </source>
</evidence>
<dbReference type="Proteomes" id="UP000606889">
    <property type="component" value="Unassembled WGS sequence"/>
</dbReference>
<feature type="domain" description="Carbohydrate kinase FGGY N-terminal" evidence="4">
    <location>
        <begin position="7"/>
        <end position="146"/>
    </location>
</feature>
<protein>
    <recommendedName>
        <fullName evidence="4">Carbohydrate kinase FGGY N-terminal domain-containing protein</fullName>
    </recommendedName>
</protein>
<gene>
    <name evidence="5" type="ORF">H8S18_05390</name>
</gene>
<evidence type="ECO:0000313" key="6">
    <source>
        <dbReference type="Proteomes" id="UP000606889"/>
    </source>
</evidence>
<proteinExistence type="inferred from homology"/>
<organism evidence="5 6">
    <name type="scientific">Christensenella tenuis</name>
    <dbReference type="NCBI Taxonomy" id="2763033"/>
    <lineage>
        <taxon>Bacteria</taxon>
        <taxon>Bacillati</taxon>
        <taxon>Bacillota</taxon>
        <taxon>Clostridia</taxon>
        <taxon>Christensenellales</taxon>
        <taxon>Christensenellaceae</taxon>
        <taxon>Christensenella</taxon>
    </lineage>
</organism>
<evidence type="ECO:0000256" key="2">
    <source>
        <dbReference type="ARBA" id="ARBA00022679"/>
    </source>
</evidence>
<dbReference type="RefSeq" id="WP_186857276.1">
    <property type="nucleotide sequence ID" value="NZ_JACOON010000002.1"/>
</dbReference>
<keyword evidence="3" id="KW-0418">Kinase</keyword>
<keyword evidence="6" id="KW-1185">Reference proteome</keyword>
<name>A0ABR7EDD3_9FIRM</name>
<dbReference type="EMBL" id="JACOON010000002">
    <property type="protein sequence ID" value="MBC5647761.1"/>
    <property type="molecule type" value="Genomic_DNA"/>
</dbReference>
<dbReference type="Pfam" id="PF00370">
    <property type="entry name" value="FGGY_N"/>
    <property type="match status" value="1"/>
</dbReference>
<keyword evidence="2" id="KW-0808">Transferase</keyword>
<dbReference type="PANTHER" id="PTHR43095:SF5">
    <property type="entry name" value="XYLULOSE KINASE"/>
    <property type="match status" value="1"/>
</dbReference>
<dbReference type="InterPro" id="IPR050406">
    <property type="entry name" value="FGGY_Carb_Kinase"/>
</dbReference>
<accession>A0ABR7EDD3</accession>
<dbReference type="InterPro" id="IPR043129">
    <property type="entry name" value="ATPase_NBD"/>
</dbReference>
<dbReference type="PANTHER" id="PTHR43095">
    <property type="entry name" value="SUGAR KINASE"/>
    <property type="match status" value="1"/>
</dbReference>
<dbReference type="Gene3D" id="3.30.420.40">
    <property type="match status" value="1"/>
</dbReference>
<reference evidence="5 6" key="1">
    <citation type="submission" date="2020-08" db="EMBL/GenBank/DDBJ databases">
        <title>Genome public.</title>
        <authorList>
            <person name="Liu C."/>
            <person name="Sun Q."/>
        </authorList>
    </citation>
    <scope>NUCLEOTIDE SEQUENCE [LARGE SCALE GENOMIC DNA]</scope>
    <source>
        <strain evidence="5 6">NSJ-35</strain>
    </source>
</reference>
<sequence>MRSRRNTKHGFVEQNPDDWWRVVCAASAELLKLIDPKDVAAVSFSGQMTGCLCADRHGKPLCPSIIWAGTHSVCEADLPGNKYRKAAFYRVSVRCTIVYHTVVKLMWMKKNELEVYRNTHKTLCAKDYIVLKLTGQFVTGYSDAPGRSYIIFVSAGRRKVSCRQRYVPRIRLGGIFIRQGSAQYCALPCFLL</sequence>
<evidence type="ECO:0000256" key="3">
    <source>
        <dbReference type="ARBA" id="ARBA00022777"/>
    </source>
</evidence>
<comment type="caution">
    <text evidence="5">The sequence shown here is derived from an EMBL/GenBank/DDBJ whole genome shotgun (WGS) entry which is preliminary data.</text>
</comment>
<evidence type="ECO:0000313" key="5">
    <source>
        <dbReference type="EMBL" id="MBC5647761.1"/>
    </source>
</evidence>
<evidence type="ECO:0000256" key="1">
    <source>
        <dbReference type="ARBA" id="ARBA00009156"/>
    </source>
</evidence>
<comment type="similarity">
    <text evidence="1">Belongs to the FGGY kinase family.</text>
</comment>